<reference evidence="2" key="1">
    <citation type="submission" date="2021-06" db="EMBL/GenBank/DDBJ databases">
        <title>Parelaphostrongylus tenuis whole genome reference sequence.</title>
        <authorList>
            <person name="Garwood T.J."/>
            <person name="Larsen P.A."/>
            <person name="Fountain-Jones N.M."/>
            <person name="Garbe J.R."/>
            <person name="Macchietto M.G."/>
            <person name="Kania S.A."/>
            <person name="Gerhold R.W."/>
            <person name="Richards J.E."/>
            <person name="Wolf T.M."/>
        </authorList>
    </citation>
    <scope>NUCLEOTIDE SEQUENCE</scope>
    <source>
        <strain evidence="2">MNPRO001-30</strain>
        <tissue evidence="2">Meninges</tissue>
    </source>
</reference>
<dbReference type="Proteomes" id="UP001196413">
    <property type="component" value="Unassembled WGS sequence"/>
</dbReference>
<proteinExistence type="predicted"/>
<evidence type="ECO:0000256" key="1">
    <source>
        <dbReference type="SAM" id="MobiDB-lite"/>
    </source>
</evidence>
<dbReference type="AlphaFoldDB" id="A0AAD5WE72"/>
<feature type="compositionally biased region" description="Polar residues" evidence="1">
    <location>
        <begin position="227"/>
        <end position="238"/>
    </location>
</feature>
<sequence>MVMAIAPPTPFPLHFPMITDFRHRKKVRSHARVRDTEEVEHTVQRYHAGVRGVKEAVAGGVLAEVRCPVTTSIHKVHKGGLIHRLKISTMDHTYDDLLQQIEQEMDQILYNFKLDEKNILENIKQLKAVESQSTSTTTVLVREIDKQLGGFYGSLELRDGLKEAHAKMNAVVTVLKRVREFVSSQFIRLQIQQLQENISLLQNVFVRMNERMELPDSDELFNEALSDTGNSERLSVSCDSAEPSKAPPK</sequence>
<evidence type="ECO:0000313" key="2">
    <source>
        <dbReference type="EMBL" id="KAJ1366966.1"/>
    </source>
</evidence>
<feature type="region of interest" description="Disordered" evidence="1">
    <location>
        <begin position="227"/>
        <end position="249"/>
    </location>
</feature>
<name>A0AAD5WE72_PARTN</name>
<evidence type="ECO:0000313" key="3">
    <source>
        <dbReference type="Proteomes" id="UP001196413"/>
    </source>
</evidence>
<keyword evidence="3" id="KW-1185">Reference proteome</keyword>
<accession>A0AAD5WE72</accession>
<dbReference type="EMBL" id="JAHQIW010005733">
    <property type="protein sequence ID" value="KAJ1366966.1"/>
    <property type="molecule type" value="Genomic_DNA"/>
</dbReference>
<organism evidence="2 3">
    <name type="scientific">Parelaphostrongylus tenuis</name>
    <name type="common">Meningeal worm</name>
    <dbReference type="NCBI Taxonomy" id="148309"/>
    <lineage>
        <taxon>Eukaryota</taxon>
        <taxon>Metazoa</taxon>
        <taxon>Ecdysozoa</taxon>
        <taxon>Nematoda</taxon>
        <taxon>Chromadorea</taxon>
        <taxon>Rhabditida</taxon>
        <taxon>Rhabditina</taxon>
        <taxon>Rhabditomorpha</taxon>
        <taxon>Strongyloidea</taxon>
        <taxon>Metastrongylidae</taxon>
        <taxon>Parelaphostrongylus</taxon>
    </lineage>
</organism>
<gene>
    <name evidence="2" type="ORF">KIN20_027787</name>
</gene>
<protein>
    <submittedName>
        <fullName evidence="2">Uncharacterized protein</fullName>
    </submittedName>
</protein>
<comment type="caution">
    <text evidence="2">The sequence shown here is derived from an EMBL/GenBank/DDBJ whole genome shotgun (WGS) entry which is preliminary data.</text>
</comment>